<accession>A0A916RFR5</accession>
<protein>
    <submittedName>
        <fullName evidence="2">NmrA family transcriptional regulator</fullName>
    </submittedName>
</protein>
<dbReference type="PANTHER" id="PTHR43162">
    <property type="match status" value="1"/>
</dbReference>
<dbReference type="PANTHER" id="PTHR43162:SF1">
    <property type="entry name" value="PRESTALK A DIFFERENTIATION PROTEIN A"/>
    <property type="match status" value="1"/>
</dbReference>
<feature type="domain" description="NAD(P)-binding" evidence="1">
    <location>
        <begin position="11"/>
        <end position="170"/>
    </location>
</feature>
<dbReference type="EMBL" id="BMKB01000003">
    <property type="protein sequence ID" value="GGA52082.1"/>
    <property type="molecule type" value="Genomic_DNA"/>
</dbReference>
<dbReference type="Gene3D" id="3.40.50.720">
    <property type="entry name" value="NAD(P)-binding Rossmann-like Domain"/>
    <property type="match status" value="1"/>
</dbReference>
<dbReference type="InterPro" id="IPR016040">
    <property type="entry name" value="NAD(P)-bd_dom"/>
</dbReference>
<evidence type="ECO:0000313" key="2">
    <source>
        <dbReference type="EMBL" id="GGA52082.1"/>
    </source>
</evidence>
<proteinExistence type="predicted"/>
<dbReference type="RefSeq" id="WP_127071124.1">
    <property type="nucleotide sequence ID" value="NZ_BMKB01000003.1"/>
</dbReference>
<evidence type="ECO:0000259" key="1">
    <source>
        <dbReference type="Pfam" id="PF13460"/>
    </source>
</evidence>
<dbReference type="InterPro" id="IPR036291">
    <property type="entry name" value="NAD(P)-bd_dom_sf"/>
</dbReference>
<dbReference type="Gene3D" id="3.90.25.10">
    <property type="entry name" value="UDP-galactose 4-epimerase, domain 1"/>
    <property type="match status" value="1"/>
</dbReference>
<dbReference type="OrthoDB" id="109735at2"/>
<organism evidence="2 3">
    <name type="scientific">Pelagibacterium lentulum</name>
    <dbReference type="NCBI Taxonomy" id="2029865"/>
    <lineage>
        <taxon>Bacteria</taxon>
        <taxon>Pseudomonadati</taxon>
        <taxon>Pseudomonadota</taxon>
        <taxon>Alphaproteobacteria</taxon>
        <taxon>Hyphomicrobiales</taxon>
        <taxon>Devosiaceae</taxon>
        <taxon>Pelagibacterium</taxon>
    </lineage>
</organism>
<reference evidence="2 3" key="1">
    <citation type="journal article" date="2014" name="Int. J. Syst. Evol. Microbiol.">
        <title>Complete genome sequence of Corynebacterium casei LMG S-19264T (=DSM 44701T), isolated from a smear-ripened cheese.</title>
        <authorList>
            <consortium name="US DOE Joint Genome Institute (JGI-PGF)"/>
            <person name="Walter F."/>
            <person name="Albersmeier A."/>
            <person name="Kalinowski J."/>
            <person name="Ruckert C."/>
        </authorList>
    </citation>
    <scope>NUCLEOTIDE SEQUENCE [LARGE SCALE GENOMIC DNA]</scope>
    <source>
        <strain evidence="2 3">CGMCC 1.15896</strain>
    </source>
</reference>
<comment type="caution">
    <text evidence="2">The sequence shown here is derived from an EMBL/GenBank/DDBJ whole genome shotgun (WGS) entry which is preliminary data.</text>
</comment>
<dbReference type="AlphaFoldDB" id="A0A916RFR5"/>
<gene>
    <name evidence="2" type="ORF">GCM10011499_22660</name>
</gene>
<dbReference type="Pfam" id="PF13460">
    <property type="entry name" value="NAD_binding_10"/>
    <property type="match status" value="1"/>
</dbReference>
<dbReference type="SUPFAM" id="SSF51735">
    <property type="entry name" value="NAD(P)-binding Rossmann-fold domains"/>
    <property type="match status" value="1"/>
</dbReference>
<keyword evidence="3" id="KW-1185">Reference proteome</keyword>
<dbReference type="InterPro" id="IPR051604">
    <property type="entry name" value="Ergot_Alk_Oxidoreductase"/>
</dbReference>
<name>A0A916RFR5_9HYPH</name>
<dbReference type="Proteomes" id="UP000596977">
    <property type="component" value="Unassembled WGS sequence"/>
</dbReference>
<evidence type="ECO:0000313" key="3">
    <source>
        <dbReference type="Proteomes" id="UP000596977"/>
    </source>
</evidence>
<sequence length="276" mass="29544">MTNSKPILVIGATGKVGSRVARRLADAQLPHRAVSRATSPAFDWQEPTSWAPAMEGMHTAFVSFVPDLAMPGAADIIERFAATAKTSGLRKLVLLSGRGEHGAELSEDRLRNSGLDFTVIRASWFNQNFDEGLLQPAILAGKLQIAAGDKREPFVDANDIADVAVAALLDDGHNGKTYEVTGPRLMTFADAVREISAASGLSITYAPLSVEDYHAVMVSEFGKDLADLVASICDELFDGRNERLGDGVQQVLGRAPRDFSDYVRSAVASGAWQQAA</sequence>